<dbReference type="AlphaFoldDB" id="A2DR21"/>
<dbReference type="EMBL" id="DS113234">
    <property type="protein sequence ID" value="EAY17120.1"/>
    <property type="molecule type" value="Genomic_DNA"/>
</dbReference>
<dbReference type="Pfam" id="PF11929">
    <property type="entry name" value="DUF3447"/>
    <property type="match status" value="1"/>
</dbReference>
<protein>
    <recommendedName>
        <fullName evidence="2">DUF3447 domain-containing protein</fullName>
    </recommendedName>
</protein>
<dbReference type="SUPFAM" id="SSF48403">
    <property type="entry name" value="Ankyrin repeat"/>
    <property type="match status" value="1"/>
</dbReference>
<dbReference type="InParanoid" id="A2DR21"/>
<dbReference type="PANTHER" id="PTHR24182:SF13">
    <property type="entry name" value="LD18443P"/>
    <property type="match status" value="1"/>
</dbReference>
<dbReference type="PANTHER" id="PTHR24182">
    <property type="entry name" value="ANKYRIN REPEAT AND SOCS BOX CONTAINING 4"/>
    <property type="match status" value="1"/>
</dbReference>
<name>A2DR21_TRIV3</name>
<dbReference type="PROSITE" id="PS50088">
    <property type="entry name" value="ANK_REPEAT"/>
    <property type="match status" value="1"/>
</dbReference>
<dbReference type="InterPro" id="IPR020683">
    <property type="entry name" value="DUF3447"/>
</dbReference>
<dbReference type="PROSITE" id="PS50297">
    <property type="entry name" value="ANK_REP_REGION"/>
    <property type="match status" value="1"/>
</dbReference>
<dbReference type="SMART" id="SM00248">
    <property type="entry name" value="ANK"/>
    <property type="match status" value="3"/>
</dbReference>
<evidence type="ECO:0000256" key="1">
    <source>
        <dbReference type="PROSITE-ProRule" id="PRU00023"/>
    </source>
</evidence>
<dbReference type="Pfam" id="PF12796">
    <property type="entry name" value="Ank_2"/>
    <property type="match status" value="1"/>
</dbReference>
<accession>A2DR21</accession>
<dbReference type="Gene3D" id="1.25.40.20">
    <property type="entry name" value="Ankyrin repeat-containing domain"/>
    <property type="match status" value="1"/>
</dbReference>
<keyword evidence="1" id="KW-0040">ANK repeat</keyword>
<evidence type="ECO:0000313" key="3">
    <source>
        <dbReference type="EMBL" id="EAY17120.1"/>
    </source>
</evidence>
<proteinExistence type="predicted"/>
<feature type="repeat" description="ANK" evidence="1">
    <location>
        <begin position="176"/>
        <end position="202"/>
    </location>
</feature>
<dbReference type="VEuPathDB" id="TrichDB:TVAG_303390"/>
<feature type="domain" description="DUF3447" evidence="2">
    <location>
        <begin position="29"/>
        <end position="106"/>
    </location>
</feature>
<keyword evidence="4" id="KW-1185">Reference proteome</keyword>
<gene>
    <name evidence="3" type="ORF">TVAG_303390</name>
</gene>
<evidence type="ECO:0000259" key="2">
    <source>
        <dbReference type="Pfam" id="PF11929"/>
    </source>
</evidence>
<dbReference type="Proteomes" id="UP000001542">
    <property type="component" value="Unassembled WGS sequence"/>
</dbReference>
<dbReference type="SMR" id="A2DR21"/>
<dbReference type="InterPro" id="IPR002110">
    <property type="entry name" value="Ankyrin_rpt"/>
</dbReference>
<organism evidence="3 4">
    <name type="scientific">Trichomonas vaginalis (strain ATCC PRA-98 / G3)</name>
    <dbReference type="NCBI Taxonomy" id="412133"/>
    <lineage>
        <taxon>Eukaryota</taxon>
        <taxon>Metamonada</taxon>
        <taxon>Parabasalia</taxon>
        <taxon>Trichomonadida</taxon>
        <taxon>Trichomonadidae</taxon>
        <taxon>Trichomonas</taxon>
    </lineage>
</organism>
<reference evidence="3" key="2">
    <citation type="journal article" date="2007" name="Science">
        <title>Draft genome sequence of the sexually transmitted pathogen Trichomonas vaginalis.</title>
        <authorList>
            <person name="Carlton J.M."/>
            <person name="Hirt R.P."/>
            <person name="Silva J.C."/>
            <person name="Delcher A.L."/>
            <person name="Schatz M."/>
            <person name="Zhao Q."/>
            <person name="Wortman J.R."/>
            <person name="Bidwell S.L."/>
            <person name="Alsmark U.C.M."/>
            <person name="Besteiro S."/>
            <person name="Sicheritz-Ponten T."/>
            <person name="Noel C.J."/>
            <person name="Dacks J.B."/>
            <person name="Foster P.G."/>
            <person name="Simillion C."/>
            <person name="Van de Peer Y."/>
            <person name="Miranda-Saavedra D."/>
            <person name="Barton G.J."/>
            <person name="Westrop G.D."/>
            <person name="Mueller S."/>
            <person name="Dessi D."/>
            <person name="Fiori P.L."/>
            <person name="Ren Q."/>
            <person name="Paulsen I."/>
            <person name="Zhang H."/>
            <person name="Bastida-Corcuera F.D."/>
            <person name="Simoes-Barbosa A."/>
            <person name="Brown M.T."/>
            <person name="Hayes R.D."/>
            <person name="Mukherjee M."/>
            <person name="Okumura C.Y."/>
            <person name="Schneider R."/>
            <person name="Smith A.J."/>
            <person name="Vanacova S."/>
            <person name="Villalvazo M."/>
            <person name="Haas B.J."/>
            <person name="Pertea M."/>
            <person name="Feldblyum T.V."/>
            <person name="Utterback T.R."/>
            <person name="Shu C.L."/>
            <person name="Osoegawa K."/>
            <person name="de Jong P.J."/>
            <person name="Hrdy I."/>
            <person name="Horvathova L."/>
            <person name="Zubacova Z."/>
            <person name="Dolezal P."/>
            <person name="Malik S.B."/>
            <person name="Logsdon J.M. Jr."/>
            <person name="Henze K."/>
            <person name="Gupta A."/>
            <person name="Wang C.C."/>
            <person name="Dunne R.L."/>
            <person name="Upcroft J.A."/>
            <person name="Upcroft P."/>
            <person name="White O."/>
            <person name="Salzberg S.L."/>
            <person name="Tang P."/>
            <person name="Chiu C.-H."/>
            <person name="Lee Y.-S."/>
            <person name="Embley T.M."/>
            <person name="Coombs G.H."/>
            <person name="Mottram J.C."/>
            <person name="Tachezy J."/>
            <person name="Fraser-Liggett C.M."/>
            <person name="Johnson P.J."/>
        </authorList>
    </citation>
    <scope>NUCLEOTIDE SEQUENCE [LARGE SCALE GENOMIC DNA]</scope>
    <source>
        <strain evidence="3">G3</strain>
    </source>
</reference>
<dbReference type="VEuPathDB" id="TrichDB:TVAGG3_0694610"/>
<sequence length="202" mass="23434">MGQLSPIETSCYFGSLNIFSFINESLKEPITEKCLKYAVISNNTNIINKCLQKTRKFDQVSMDHIVGSHNNTLLKFILDKNLYDPLRFDGDFDDVNKARNLKAVFMMFEKNKNSIIPWFAEWPQAFDIITKENIDYLRITSKRRNLLHFAASGNNAELCKFLIEKIRFKPDSKDVDYYTPLHMAAYYDSKEAAEILVKHGQA</sequence>
<dbReference type="KEGG" id="tva:4775135"/>
<evidence type="ECO:0000313" key="4">
    <source>
        <dbReference type="Proteomes" id="UP000001542"/>
    </source>
</evidence>
<dbReference type="InterPro" id="IPR036770">
    <property type="entry name" value="Ankyrin_rpt-contain_sf"/>
</dbReference>
<reference evidence="3" key="1">
    <citation type="submission" date="2006-10" db="EMBL/GenBank/DDBJ databases">
        <authorList>
            <person name="Amadeo P."/>
            <person name="Zhao Q."/>
            <person name="Wortman J."/>
            <person name="Fraser-Liggett C."/>
            <person name="Carlton J."/>
        </authorList>
    </citation>
    <scope>NUCLEOTIDE SEQUENCE</scope>
    <source>
        <strain evidence="3">G3</strain>
    </source>
</reference>
<dbReference type="RefSeq" id="XP_001329343.1">
    <property type="nucleotide sequence ID" value="XM_001329308.1"/>
</dbReference>